<organism evidence="9 10">
    <name type="scientific">Limulus polyphemus</name>
    <name type="common">Atlantic horseshoe crab</name>
    <dbReference type="NCBI Taxonomy" id="6850"/>
    <lineage>
        <taxon>Eukaryota</taxon>
        <taxon>Metazoa</taxon>
        <taxon>Ecdysozoa</taxon>
        <taxon>Arthropoda</taxon>
        <taxon>Chelicerata</taxon>
        <taxon>Merostomata</taxon>
        <taxon>Xiphosura</taxon>
        <taxon>Limulidae</taxon>
        <taxon>Limulus</taxon>
    </lineage>
</organism>
<keyword evidence="4" id="KW-0206">Cytoskeleton</keyword>
<keyword evidence="2" id="KW-0963">Cytoplasm</keyword>
<feature type="compositionally biased region" description="Basic and acidic residues" evidence="7">
    <location>
        <begin position="144"/>
        <end position="161"/>
    </location>
</feature>
<feature type="region of interest" description="Disordered" evidence="7">
    <location>
        <begin position="125"/>
        <end position="161"/>
    </location>
</feature>
<dbReference type="PANTHER" id="PTHR23065">
    <property type="entry name" value="PROLINE-SERINE-THREONINE PHOSPHATASE INTERACTING PROTEIN 1"/>
    <property type="match status" value="1"/>
</dbReference>
<dbReference type="InterPro" id="IPR027267">
    <property type="entry name" value="AH/BAR_dom_sf"/>
</dbReference>
<dbReference type="Pfam" id="PF00611">
    <property type="entry name" value="FCH"/>
    <property type="match status" value="1"/>
</dbReference>
<protein>
    <submittedName>
        <fullName evidence="10">Nostrin-like</fullName>
    </submittedName>
</protein>
<keyword evidence="3" id="KW-0597">Phosphoprotein</keyword>
<dbReference type="GeneID" id="106458461"/>
<reference evidence="10" key="1">
    <citation type="submission" date="2025-08" db="UniProtKB">
        <authorList>
            <consortium name="RefSeq"/>
        </authorList>
    </citation>
    <scope>IDENTIFICATION</scope>
    <source>
        <tissue evidence="10">Muscle</tissue>
    </source>
</reference>
<evidence type="ECO:0000256" key="1">
    <source>
        <dbReference type="ARBA" id="ARBA00004245"/>
    </source>
</evidence>
<dbReference type="Gene3D" id="1.20.1270.60">
    <property type="entry name" value="Arfaptin homology (AH) domain/BAR domain"/>
    <property type="match status" value="1"/>
</dbReference>
<feature type="compositionally biased region" description="Basic and acidic residues" evidence="7">
    <location>
        <begin position="125"/>
        <end position="134"/>
    </location>
</feature>
<evidence type="ECO:0000256" key="4">
    <source>
        <dbReference type="ARBA" id="ARBA00023212"/>
    </source>
</evidence>
<feature type="coiled-coil region" evidence="6">
    <location>
        <begin position="162"/>
        <end position="221"/>
    </location>
</feature>
<dbReference type="PROSITE" id="PS51741">
    <property type="entry name" value="F_BAR"/>
    <property type="match status" value="1"/>
</dbReference>
<evidence type="ECO:0000256" key="7">
    <source>
        <dbReference type="SAM" id="MobiDB-lite"/>
    </source>
</evidence>
<evidence type="ECO:0000259" key="8">
    <source>
        <dbReference type="PROSITE" id="PS51741"/>
    </source>
</evidence>
<dbReference type="SUPFAM" id="SSF103657">
    <property type="entry name" value="BAR/IMD domain-like"/>
    <property type="match status" value="1"/>
</dbReference>
<dbReference type="Proteomes" id="UP000694941">
    <property type="component" value="Unplaced"/>
</dbReference>
<dbReference type="SMART" id="SM00055">
    <property type="entry name" value="FCH"/>
    <property type="match status" value="1"/>
</dbReference>
<proteinExistence type="predicted"/>
<dbReference type="PANTHER" id="PTHR23065:SF7">
    <property type="entry name" value="NOSTRIN, ISOFORM H"/>
    <property type="match status" value="1"/>
</dbReference>
<dbReference type="InterPro" id="IPR001060">
    <property type="entry name" value="FCH_dom"/>
</dbReference>
<evidence type="ECO:0000313" key="10">
    <source>
        <dbReference type="RefSeq" id="XP_022240382.1"/>
    </source>
</evidence>
<evidence type="ECO:0000256" key="6">
    <source>
        <dbReference type="SAM" id="Coils"/>
    </source>
</evidence>
<evidence type="ECO:0000256" key="3">
    <source>
        <dbReference type="ARBA" id="ARBA00022553"/>
    </source>
</evidence>
<comment type="subcellular location">
    <subcellularLocation>
        <location evidence="1">Cytoplasm</location>
        <location evidence="1">Cytoskeleton</location>
    </subcellularLocation>
</comment>
<evidence type="ECO:0000313" key="9">
    <source>
        <dbReference type="Proteomes" id="UP000694941"/>
    </source>
</evidence>
<feature type="domain" description="F-BAR" evidence="8">
    <location>
        <begin position="2"/>
        <end position="263"/>
    </location>
</feature>
<gene>
    <name evidence="10" type="primary">LOC106458461</name>
</gene>
<evidence type="ECO:0000256" key="2">
    <source>
        <dbReference type="ARBA" id="ARBA00022490"/>
    </source>
</evidence>
<name>A0ABM1S9S7_LIMPO</name>
<sequence length="291" mass="33228">MESFKDSFWGPNGFEELRKLVKQGGDFSKEIACILHERSELESHYAKNLNKLASKVSKATRDALGTTAQTWQEIASAMEYEAELHRCLASGLEEDVVKSLKLLFDGQHKIRKQVELIVDRTSKSLTDHHNEKAKAQKQSYSCTKENERLKEQSLESRSSKGKLVTDKDINKLENKRKKAEEAMIKADLEYYTSCVKAERVRQEWESAIYQASTQFQQLEEKRLAHMQELVQKYANHISVLGPKMIQSCDKLNEAVSKIDVEGDIQVAIKSKGTGPNYSEQFLPDFYVCILA</sequence>
<keyword evidence="9" id="KW-1185">Reference proteome</keyword>
<keyword evidence="5 6" id="KW-0175">Coiled coil</keyword>
<dbReference type="InterPro" id="IPR031160">
    <property type="entry name" value="F_BAR_dom"/>
</dbReference>
<dbReference type="RefSeq" id="XP_022240382.1">
    <property type="nucleotide sequence ID" value="XM_022384674.1"/>
</dbReference>
<accession>A0ABM1S9S7</accession>
<evidence type="ECO:0000256" key="5">
    <source>
        <dbReference type="PROSITE-ProRule" id="PRU01077"/>
    </source>
</evidence>